<accession>A0A2X0JUT0</accession>
<evidence type="ECO:0000313" key="3">
    <source>
        <dbReference type="Proteomes" id="UP000248889"/>
    </source>
</evidence>
<dbReference type="AlphaFoldDB" id="A0A2X0JUT0"/>
<dbReference type="EMBL" id="QKYN01000206">
    <property type="protein sequence ID" value="RAG80665.1"/>
    <property type="molecule type" value="Genomic_DNA"/>
</dbReference>
<feature type="compositionally biased region" description="Pro residues" evidence="1">
    <location>
        <begin position="156"/>
        <end position="170"/>
    </location>
</feature>
<feature type="region of interest" description="Disordered" evidence="1">
    <location>
        <begin position="153"/>
        <end position="184"/>
    </location>
</feature>
<gene>
    <name evidence="2" type="ORF">DN069_36820</name>
</gene>
<sequence>DGDLAAARVGGESWTYGVAQVDAEQLGAETERRLAALAELPAPVRPGRDRLGLAADPGLPAGGSAGASRSATAGGGVPGAVSRGVGAVRAAGGLRREVLALADGRRTARDVAFLLGRGVYPVTVEASRLLVDGLLRIGGTNRAGGEVRALLAPRHAAPPVPQPGAPPPAGPVRLPRRPTRASGS</sequence>
<dbReference type="Proteomes" id="UP000248889">
    <property type="component" value="Unassembled WGS sequence"/>
</dbReference>
<evidence type="ECO:0000313" key="2">
    <source>
        <dbReference type="EMBL" id="RAG80665.1"/>
    </source>
</evidence>
<feature type="region of interest" description="Disordered" evidence="1">
    <location>
        <begin position="48"/>
        <end position="76"/>
    </location>
</feature>
<feature type="non-terminal residue" evidence="2">
    <location>
        <position position="1"/>
    </location>
</feature>
<feature type="compositionally biased region" description="Basic residues" evidence="1">
    <location>
        <begin position="174"/>
        <end position="184"/>
    </location>
</feature>
<keyword evidence="3" id="KW-1185">Reference proteome</keyword>
<proteinExistence type="predicted"/>
<organism evidence="2 3">
    <name type="scientific">Streptacidiphilus pinicola</name>
    <dbReference type="NCBI Taxonomy" id="2219663"/>
    <lineage>
        <taxon>Bacteria</taxon>
        <taxon>Bacillati</taxon>
        <taxon>Actinomycetota</taxon>
        <taxon>Actinomycetes</taxon>
        <taxon>Kitasatosporales</taxon>
        <taxon>Streptomycetaceae</taxon>
        <taxon>Streptacidiphilus</taxon>
    </lineage>
</organism>
<evidence type="ECO:0000256" key="1">
    <source>
        <dbReference type="SAM" id="MobiDB-lite"/>
    </source>
</evidence>
<comment type="caution">
    <text evidence="2">The sequence shown here is derived from an EMBL/GenBank/DDBJ whole genome shotgun (WGS) entry which is preliminary data.</text>
</comment>
<reference evidence="2 3" key="1">
    <citation type="submission" date="2018-06" db="EMBL/GenBank/DDBJ databases">
        <title>Streptacidiphilus pinicola sp. nov., isolated from pine grove soil.</title>
        <authorList>
            <person name="Roh S.G."/>
            <person name="Park S."/>
            <person name="Kim M.-K."/>
            <person name="Yun B.-R."/>
            <person name="Park J."/>
            <person name="Kim M.J."/>
            <person name="Kim Y.S."/>
            <person name="Kim S.B."/>
        </authorList>
    </citation>
    <scope>NUCLEOTIDE SEQUENCE [LARGE SCALE GENOMIC DNA]</scope>
    <source>
        <strain evidence="2 3">MMS16-CNU450</strain>
    </source>
</reference>
<protein>
    <submittedName>
        <fullName evidence="2">Uncharacterized protein</fullName>
    </submittedName>
</protein>
<name>A0A2X0JUT0_9ACTN</name>